<name>A0A165ZB34_EXIGL</name>
<dbReference type="EMBL" id="KV426419">
    <property type="protein sequence ID" value="KZV81089.1"/>
    <property type="molecule type" value="Genomic_DNA"/>
</dbReference>
<proteinExistence type="predicted"/>
<evidence type="ECO:0000259" key="1">
    <source>
        <dbReference type="PROSITE" id="PS50181"/>
    </source>
</evidence>
<reference evidence="2 3" key="1">
    <citation type="journal article" date="2016" name="Mol. Biol. Evol.">
        <title>Comparative Genomics of Early-Diverging Mushroom-Forming Fungi Provides Insights into the Origins of Lignocellulose Decay Capabilities.</title>
        <authorList>
            <person name="Nagy L.G."/>
            <person name="Riley R."/>
            <person name="Tritt A."/>
            <person name="Adam C."/>
            <person name="Daum C."/>
            <person name="Floudas D."/>
            <person name="Sun H."/>
            <person name="Yadav J.S."/>
            <person name="Pangilinan J."/>
            <person name="Larsson K.H."/>
            <person name="Matsuura K."/>
            <person name="Barry K."/>
            <person name="Labutti K."/>
            <person name="Kuo R."/>
            <person name="Ohm R.A."/>
            <person name="Bhattacharya S.S."/>
            <person name="Shirouzu T."/>
            <person name="Yoshinaga Y."/>
            <person name="Martin F.M."/>
            <person name="Grigoriev I.V."/>
            <person name="Hibbett D.S."/>
        </authorList>
    </citation>
    <scope>NUCLEOTIDE SEQUENCE [LARGE SCALE GENOMIC DNA]</scope>
    <source>
        <strain evidence="2 3">HHB12029</strain>
    </source>
</reference>
<sequence length="571" mass="64627">MPSTVSETLGQCVKRCTAIVASSDSKDLVLTKLQTFAQRTLTRRLSRPNLDTLPLAPLQRICSFLPIWSIISLSQIDRDLRDRLLHCPQVWRHVVQPELHALWMRRLGGITILDDVYSNLIRRSQPLPLELELFVTHGSLRSSLAAVNEALSRASSLRVHTSNLSNLENWKMVQTLSFPAPLLRTLAITCIRVQSFEPVSASMARQLLVDWTAPLAGDAPHLSRCTLHGVLVPPSRWGMLRGLTYLDYDVRVELQVQDVRTMLSLLPQLQTLRLACIAILDRSQDFSHCLPQLTTNLKRLYLQLTYDDVPLQDALPLASVQQLTIFGPFFESLTSVYRFTGACLMYELASFRASLLPVHGKSDELVAISAYLFLGPDPWKFPFHNDPEVYKSLTWLALTEDMWPEDYEPPRAPALKVLAVRLSTCDLDSRSRLFHVSGIFGRFPERSWHLPALREFCTAPPPAALCTDKQCPMCHVPSVSLLDTCRFVQRAVRWDADLLDCITFAGTRLLGHDFTDGWTLLSRISKSLHIEEKPSAQYACWIPVNFTRELLLDLDYHFSADSQTPIPTSNM</sequence>
<keyword evidence="3" id="KW-1185">Reference proteome</keyword>
<organism evidence="2 3">
    <name type="scientific">Exidia glandulosa HHB12029</name>
    <dbReference type="NCBI Taxonomy" id="1314781"/>
    <lineage>
        <taxon>Eukaryota</taxon>
        <taxon>Fungi</taxon>
        <taxon>Dikarya</taxon>
        <taxon>Basidiomycota</taxon>
        <taxon>Agaricomycotina</taxon>
        <taxon>Agaricomycetes</taxon>
        <taxon>Auriculariales</taxon>
        <taxon>Exidiaceae</taxon>
        <taxon>Exidia</taxon>
    </lineage>
</organism>
<dbReference type="InterPro" id="IPR001810">
    <property type="entry name" value="F-box_dom"/>
</dbReference>
<gene>
    <name evidence="2" type="ORF">EXIGLDRAFT_780150</name>
</gene>
<evidence type="ECO:0000313" key="3">
    <source>
        <dbReference type="Proteomes" id="UP000077266"/>
    </source>
</evidence>
<dbReference type="InParanoid" id="A0A165ZB34"/>
<dbReference type="Proteomes" id="UP000077266">
    <property type="component" value="Unassembled WGS sequence"/>
</dbReference>
<accession>A0A165ZB34</accession>
<evidence type="ECO:0000313" key="2">
    <source>
        <dbReference type="EMBL" id="KZV81089.1"/>
    </source>
</evidence>
<dbReference type="SUPFAM" id="SSF81383">
    <property type="entry name" value="F-box domain"/>
    <property type="match status" value="1"/>
</dbReference>
<dbReference type="InterPro" id="IPR036047">
    <property type="entry name" value="F-box-like_dom_sf"/>
</dbReference>
<dbReference type="PROSITE" id="PS50181">
    <property type="entry name" value="FBOX"/>
    <property type="match status" value="1"/>
</dbReference>
<feature type="domain" description="F-box" evidence="1">
    <location>
        <begin position="47"/>
        <end position="94"/>
    </location>
</feature>
<dbReference type="AlphaFoldDB" id="A0A165ZB34"/>
<protein>
    <recommendedName>
        <fullName evidence="1">F-box domain-containing protein</fullName>
    </recommendedName>
</protein>